<evidence type="ECO:0000256" key="3">
    <source>
        <dbReference type="SAM" id="MobiDB-lite"/>
    </source>
</evidence>
<dbReference type="InterPro" id="IPR036890">
    <property type="entry name" value="HATPase_C_sf"/>
</dbReference>
<evidence type="ECO:0000313" key="6">
    <source>
        <dbReference type="EMBL" id="KAG6372443.1"/>
    </source>
</evidence>
<dbReference type="InterPro" id="IPR037198">
    <property type="entry name" value="MutL_C_sf"/>
</dbReference>
<dbReference type="CDD" id="cd16926">
    <property type="entry name" value="HATPase_MutL-MLH-PMS-like"/>
    <property type="match status" value="1"/>
</dbReference>
<dbReference type="InterPro" id="IPR014762">
    <property type="entry name" value="DNA_mismatch_repair_CS"/>
</dbReference>
<feature type="region of interest" description="Disordered" evidence="3">
    <location>
        <begin position="608"/>
        <end position="801"/>
    </location>
</feature>
<dbReference type="SUPFAM" id="SSF118116">
    <property type="entry name" value="DNA mismatch repair protein MutL"/>
    <property type="match status" value="1"/>
</dbReference>
<dbReference type="SUPFAM" id="SSF54211">
    <property type="entry name" value="Ribosomal protein S5 domain 2-like"/>
    <property type="match status" value="1"/>
</dbReference>
<dbReference type="EMBL" id="JAGFBS010000027">
    <property type="protein sequence ID" value="KAG6372443.1"/>
    <property type="molecule type" value="Genomic_DNA"/>
</dbReference>
<feature type="compositionally biased region" description="Basic and acidic residues" evidence="3">
    <location>
        <begin position="396"/>
        <end position="405"/>
    </location>
</feature>
<keyword evidence="2" id="KW-0227">DNA damage</keyword>
<dbReference type="Gene3D" id="3.30.565.10">
    <property type="entry name" value="Histidine kinase-like ATPase, C-terminal domain"/>
    <property type="match status" value="1"/>
</dbReference>
<dbReference type="AlphaFoldDB" id="A0A8I3A5H5"/>
<feature type="compositionally biased region" description="Polar residues" evidence="3">
    <location>
        <begin position="544"/>
        <end position="554"/>
    </location>
</feature>
<dbReference type="FunFam" id="3.30.565.10:FF:000014">
    <property type="entry name" value="Mismatch repair endonuclease pms1, putative"/>
    <property type="match status" value="1"/>
</dbReference>
<dbReference type="SMART" id="SM01340">
    <property type="entry name" value="DNA_mis_repair"/>
    <property type="match status" value="1"/>
</dbReference>
<feature type="domain" description="DNA mismatch repair protein S5" evidence="5">
    <location>
        <begin position="222"/>
        <end position="362"/>
    </location>
</feature>
<feature type="domain" description="MutL C-terminal dimerisation" evidence="4">
    <location>
        <begin position="880"/>
        <end position="1048"/>
    </location>
</feature>
<dbReference type="InterPro" id="IPR014721">
    <property type="entry name" value="Ribsml_uS5_D2-typ_fold_subgr"/>
</dbReference>
<dbReference type="Pfam" id="PF01119">
    <property type="entry name" value="DNA_mis_repair"/>
    <property type="match status" value="1"/>
</dbReference>
<evidence type="ECO:0000259" key="4">
    <source>
        <dbReference type="SMART" id="SM00853"/>
    </source>
</evidence>
<dbReference type="Gene3D" id="3.30.1540.20">
    <property type="entry name" value="MutL, C-terminal domain, dimerisation subdomain"/>
    <property type="match status" value="1"/>
</dbReference>
<dbReference type="SMART" id="SM00853">
    <property type="entry name" value="MutL_C"/>
    <property type="match status" value="1"/>
</dbReference>
<evidence type="ECO:0000259" key="5">
    <source>
        <dbReference type="SMART" id="SM01340"/>
    </source>
</evidence>
<dbReference type="InterPro" id="IPR038973">
    <property type="entry name" value="MutL/Mlh/Pms-like"/>
</dbReference>
<dbReference type="PANTHER" id="PTHR10073:SF52">
    <property type="entry name" value="MISMATCH REPAIR ENDONUCLEASE PMS2"/>
    <property type="match status" value="1"/>
</dbReference>
<dbReference type="GO" id="GO:0061982">
    <property type="term" value="P:meiosis I cell cycle process"/>
    <property type="evidence" value="ECO:0007669"/>
    <property type="project" value="UniProtKB-ARBA"/>
</dbReference>
<dbReference type="InterPro" id="IPR002099">
    <property type="entry name" value="MutL/Mlh/PMS"/>
</dbReference>
<keyword evidence="7" id="KW-1185">Reference proteome</keyword>
<organism evidence="6 7">
    <name type="scientific">Boletus reticuloceps</name>
    <dbReference type="NCBI Taxonomy" id="495285"/>
    <lineage>
        <taxon>Eukaryota</taxon>
        <taxon>Fungi</taxon>
        <taxon>Dikarya</taxon>
        <taxon>Basidiomycota</taxon>
        <taxon>Agaricomycotina</taxon>
        <taxon>Agaricomycetes</taxon>
        <taxon>Agaricomycetidae</taxon>
        <taxon>Boletales</taxon>
        <taxon>Boletineae</taxon>
        <taxon>Boletaceae</taxon>
        <taxon>Boletoideae</taxon>
        <taxon>Boletus</taxon>
    </lineage>
</organism>
<feature type="compositionally biased region" description="Low complexity" evidence="3">
    <location>
        <begin position="640"/>
        <end position="652"/>
    </location>
</feature>
<dbReference type="SUPFAM" id="SSF55874">
    <property type="entry name" value="ATPase domain of HSP90 chaperone/DNA topoisomerase II/histidine kinase"/>
    <property type="match status" value="1"/>
</dbReference>
<dbReference type="GO" id="GO:0005524">
    <property type="term" value="F:ATP binding"/>
    <property type="evidence" value="ECO:0007669"/>
    <property type="project" value="InterPro"/>
</dbReference>
<evidence type="ECO:0000256" key="2">
    <source>
        <dbReference type="ARBA" id="ARBA00022763"/>
    </source>
</evidence>
<feature type="region of interest" description="Disordered" evidence="3">
    <location>
        <begin position="367"/>
        <end position="554"/>
    </location>
</feature>
<sequence>MSIRAIDAHSVHHISSGQVVIDLQTAVKELVENSLDAGATSIEVRFQHYGLKTIEVVDNGSGIAPKDHDSIALKHYTSKLSSFEDLSRVLTFGFRGEALSSLCALCDDFTVTTATCSEAPMGTVIEMDRNGKMRSKGKIARQRGTTVTVSNLFKPLPVRRKELERNVKREFQKALNLLHSYALVPCALENKGVRLTVSNQTEGGRKVVQFKTDGSPSIRISVLAVWGSKALENIVDLDLSFDVETEKSVMKRVDPDNDISIVTPVKVQGLISKFAVGAGRTSVDRQFFFVNGRPYNPGKVQKAINEVYRTFNINQSPFVIANVILPTNACDINVSPDKRTIFLHSENNLVQALKTALETAFSSSRSTYDVTSQPSQTLVTQQHVLAKGRGRLPTQTRERTRERGENQTQPEPTLAPDEPAECGHTSPHPPPSNDISGAHGGDEPITTGVPRLLLEGGDRDDVGSGSESEPGPEPTLVAQPRPSGKGAESIAQDGMGKGYGGIIDRPRSRAPSEPLFFPESDEEEENDTTGRVDKGKQKEDAESRQNGNKRSCSLQAVRSAAIATSSATSTSASMATVTHVARSSTSIPDKPRSVQTVLSTRGAVWNLRRDGSRDAEGGRERKRARLSIEGDRVSGKKSFRSSLSRFLGSGSKALPDEDEDESGRESNSDKDRDRGVRERDNRSEVDVLDEDDEGERRSEKAKKKRPRAGSDSSQVTVAVPSDDERTMDVDESPSTISKPSRPAAPPPSRGDAADRTEDTETLSEDDWTFSSTLVGTYVPPVGKAVEPSSDSRSPRPHADTDTDFVTLHMNLVSIGSYYLDIYNYLSSSSESSSSPPVPTPSSTLRSAVSFANLETAAEDTVASAALSRIISKADFEHMVIVGQFNLGFIIVRKRKDPTQGGGDGAMDDLFIVDQHAADEKWNFETLQEKTVIASQKLFRPQPLQFTAADEMLAVENMDVLKLNGFELEQVEERKTFGDEDEEESGVRMRVQLVAQPMSKDTVFDIKDLEELIHLMQDRPKGTMVRCSKARAMFAMRACRRSVMVGKALDKTRMTAVRRLDHLVTALLCCADSLRLCDVARIDRSTHGNDGSTLELSARSTDDAASLGFDIIWAVRTDSAGD</sequence>
<evidence type="ECO:0000256" key="1">
    <source>
        <dbReference type="ARBA" id="ARBA00006082"/>
    </source>
</evidence>
<gene>
    <name evidence="6" type="ORF">JVT61DRAFT_7540</name>
</gene>
<dbReference type="Pfam" id="PF13589">
    <property type="entry name" value="HATPase_c_3"/>
    <property type="match status" value="1"/>
</dbReference>
<dbReference type="GO" id="GO:0032389">
    <property type="term" value="C:MutLalpha complex"/>
    <property type="evidence" value="ECO:0007669"/>
    <property type="project" value="TreeGrafter"/>
</dbReference>
<accession>A0A8I3A5H5</accession>
<dbReference type="GO" id="GO:0006298">
    <property type="term" value="P:mismatch repair"/>
    <property type="evidence" value="ECO:0007669"/>
    <property type="project" value="InterPro"/>
</dbReference>
<dbReference type="InterPro" id="IPR014790">
    <property type="entry name" value="MutL_C"/>
</dbReference>
<dbReference type="PANTHER" id="PTHR10073">
    <property type="entry name" value="DNA MISMATCH REPAIR PROTEIN MLH, PMS, MUTL"/>
    <property type="match status" value="1"/>
</dbReference>
<feature type="compositionally biased region" description="Polar residues" evidence="3">
    <location>
        <begin position="367"/>
        <end position="383"/>
    </location>
</feature>
<feature type="compositionally biased region" description="Basic and acidic residues" evidence="3">
    <location>
        <begin position="528"/>
        <end position="543"/>
    </location>
</feature>
<feature type="compositionally biased region" description="Basic and acidic residues" evidence="3">
    <location>
        <begin position="663"/>
        <end position="685"/>
    </location>
</feature>
<dbReference type="InterPro" id="IPR013507">
    <property type="entry name" value="DNA_mismatch_S5_2-like"/>
</dbReference>
<dbReference type="GO" id="GO:0140664">
    <property type="term" value="F:ATP-dependent DNA damage sensor activity"/>
    <property type="evidence" value="ECO:0007669"/>
    <property type="project" value="InterPro"/>
</dbReference>
<evidence type="ECO:0000313" key="7">
    <source>
        <dbReference type="Proteomes" id="UP000683000"/>
    </source>
</evidence>
<dbReference type="GO" id="GO:0016887">
    <property type="term" value="F:ATP hydrolysis activity"/>
    <property type="evidence" value="ECO:0007669"/>
    <property type="project" value="InterPro"/>
</dbReference>
<dbReference type="CDD" id="cd03484">
    <property type="entry name" value="MutL_Trans_hPMS_2_like"/>
    <property type="match status" value="1"/>
</dbReference>
<dbReference type="Proteomes" id="UP000683000">
    <property type="component" value="Unassembled WGS sequence"/>
</dbReference>
<feature type="compositionally biased region" description="Basic and acidic residues" evidence="3">
    <location>
        <begin position="608"/>
        <end position="619"/>
    </location>
</feature>
<name>A0A8I3A5H5_9AGAM</name>
<comment type="caution">
    <text evidence="6">The sequence shown here is derived from an EMBL/GenBank/DDBJ whole genome shotgun (WGS) entry which is preliminary data.</text>
</comment>
<dbReference type="NCBIfam" id="TIGR00585">
    <property type="entry name" value="mutl"/>
    <property type="match status" value="1"/>
</dbReference>
<comment type="similarity">
    <text evidence="1">Belongs to the DNA mismatch repair MutL/HexB family.</text>
</comment>
<proteinExistence type="inferred from homology"/>
<dbReference type="GO" id="GO:0030983">
    <property type="term" value="F:mismatched DNA binding"/>
    <property type="evidence" value="ECO:0007669"/>
    <property type="project" value="InterPro"/>
</dbReference>
<protein>
    <submittedName>
        <fullName evidence="6">Uncharacterized protein</fullName>
    </submittedName>
</protein>
<dbReference type="Pfam" id="PF08676">
    <property type="entry name" value="MutL_C"/>
    <property type="match status" value="1"/>
</dbReference>
<dbReference type="Gene3D" id="3.30.230.10">
    <property type="match status" value="1"/>
</dbReference>
<dbReference type="PROSITE" id="PS00058">
    <property type="entry name" value="DNA_MISMATCH_REPAIR_1"/>
    <property type="match status" value="1"/>
</dbReference>
<dbReference type="InterPro" id="IPR020568">
    <property type="entry name" value="Ribosomal_Su5_D2-typ_SF"/>
</dbReference>
<dbReference type="OrthoDB" id="10263226at2759"/>
<reference evidence="6" key="1">
    <citation type="submission" date="2021-03" db="EMBL/GenBank/DDBJ databases">
        <title>Evolutionary innovations through gain and loss of genes in the ectomycorrhizal Boletales.</title>
        <authorList>
            <person name="Wu G."/>
            <person name="Miyauchi S."/>
            <person name="Morin E."/>
            <person name="Yang Z.-L."/>
            <person name="Xu J."/>
            <person name="Martin F.M."/>
        </authorList>
    </citation>
    <scope>NUCLEOTIDE SEQUENCE</scope>
    <source>
        <strain evidence="6">BR01</strain>
    </source>
</reference>
<dbReference type="InterPro" id="IPR042120">
    <property type="entry name" value="MutL_C_dimsub"/>
</dbReference>